<gene>
    <name evidence="8" type="primary">rpsN</name>
    <name evidence="8" type="ORF">A2561_04365</name>
</gene>
<dbReference type="PANTHER" id="PTHR19836:SF19">
    <property type="entry name" value="SMALL RIBOSOMAL SUBUNIT PROTEIN US14M"/>
    <property type="match status" value="1"/>
</dbReference>
<sequence length="61" mass="7089">MAKVSQEAKVKQKPKFSSRLVRRCFKCGRRHGFMRAFGICRICFRELANKGEIPGIKKSSW</sequence>
<evidence type="ECO:0000256" key="6">
    <source>
        <dbReference type="ARBA" id="ARBA00023274"/>
    </source>
</evidence>
<dbReference type="SUPFAM" id="SSF57716">
    <property type="entry name" value="Glucocorticoid receptor-like (DNA-binding domain)"/>
    <property type="match status" value="1"/>
</dbReference>
<dbReference type="InterPro" id="IPR018271">
    <property type="entry name" value="Ribosomal_uS14_CS"/>
</dbReference>
<dbReference type="PANTHER" id="PTHR19836">
    <property type="entry name" value="30S RIBOSOMAL PROTEIN S14"/>
    <property type="match status" value="1"/>
</dbReference>
<keyword evidence="5 8" id="KW-0689">Ribosomal protein</keyword>
<dbReference type="NCBIfam" id="NF005974">
    <property type="entry name" value="PRK08061.1"/>
    <property type="match status" value="1"/>
</dbReference>
<keyword evidence="1" id="KW-0479">Metal-binding</keyword>
<dbReference type="GO" id="GO:0019843">
    <property type="term" value="F:rRNA binding"/>
    <property type="evidence" value="ECO:0007669"/>
    <property type="project" value="UniProtKB-KW"/>
</dbReference>
<evidence type="ECO:0000256" key="1">
    <source>
        <dbReference type="ARBA" id="ARBA00022723"/>
    </source>
</evidence>
<protein>
    <recommendedName>
        <fullName evidence="7">Small ribosomal subunit protein uS14</fullName>
    </recommendedName>
</protein>
<dbReference type="EMBL" id="MHPU01000038">
    <property type="protein sequence ID" value="OGZ87808.1"/>
    <property type="molecule type" value="Genomic_DNA"/>
</dbReference>
<organism evidence="8 9">
    <name type="scientific">Candidatus Staskawiczbacteria bacterium RIFOXYD1_FULL_32_13</name>
    <dbReference type="NCBI Taxonomy" id="1802234"/>
    <lineage>
        <taxon>Bacteria</taxon>
        <taxon>Candidatus Staskawicziibacteriota</taxon>
    </lineage>
</organism>
<dbReference type="Pfam" id="PF00253">
    <property type="entry name" value="Ribosomal_S14"/>
    <property type="match status" value="1"/>
</dbReference>
<dbReference type="GO" id="GO:0015935">
    <property type="term" value="C:small ribosomal subunit"/>
    <property type="evidence" value="ECO:0007669"/>
    <property type="project" value="TreeGrafter"/>
</dbReference>
<keyword evidence="4" id="KW-0694">RNA-binding</keyword>
<dbReference type="InterPro" id="IPR023053">
    <property type="entry name" value="Ribosomal_uS14_bact"/>
</dbReference>
<evidence type="ECO:0000256" key="4">
    <source>
        <dbReference type="ARBA" id="ARBA00022884"/>
    </source>
</evidence>
<dbReference type="GO" id="GO:0005737">
    <property type="term" value="C:cytoplasm"/>
    <property type="evidence" value="ECO:0007669"/>
    <property type="project" value="UniProtKB-ARBA"/>
</dbReference>
<dbReference type="PROSITE" id="PS00527">
    <property type="entry name" value="RIBOSOMAL_S14"/>
    <property type="match status" value="1"/>
</dbReference>
<evidence type="ECO:0000256" key="7">
    <source>
        <dbReference type="ARBA" id="ARBA00035167"/>
    </source>
</evidence>
<reference evidence="8 9" key="1">
    <citation type="journal article" date="2016" name="Nat. Commun.">
        <title>Thousands of microbial genomes shed light on interconnected biogeochemical processes in an aquifer system.</title>
        <authorList>
            <person name="Anantharaman K."/>
            <person name="Brown C.T."/>
            <person name="Hug L.A."/>
            <person name="Sharon I."/>
            <person name="Castelle C.J."/>
            <person name="Probst A.J."/>
            <person name="Thomas B.C."/>
            <person name="Singh A."/>
            <person name="Wilkins M.J."/>
            <person name="Karaoz U."/>
            <person name="Brodie E.L."/>
            <person name="Williams K.H."/>
            <person name="Hubbard S.S."/>
            <person name="Banfield J.F."/>
        </authorList>
    </citation>
    <scope>NUCLEOTIDE SEQUENCE [LARGE SCALE GENOMIC DNA]</scope>
</reference>
<evidence type="ECO:0000313" key="9">
    <source>
        <dbReference type="Proteomes" id="UP000178935"/>
    </source>
</evidence>
<name>A0A1G2JNH4_9BACT</name>
<evidence type="ECO:0000256" key="5">
    <source>
        <dbReference type="ARBA" id="ARBA00022980"/>
    </source>
</evidence>
<evidence type="ECO:0000256" key="3">
    <source>
        <dbReference type="ARBA" id="ARBA00022833"/>
    </source>
</evidence>
<evidence type="ECO:0000313" key="8">
    <source>
        <dbReference type="EMBL" id="OGZ87808.1"/>
    </source>
</evidence>
<dbReference type="AlphaFoldDB" id="A0A1G2JNH4"/>
<dbReference type="Gene3D" id="4.10.830.10">
    <property type="entry name" value="30s Ribosomal Protein S14, Chain N"/>
    <property type="match status" value="1"/>
</dbReference>
<dbReference type="GO" id="GO:0006412">
    <property type="term" value="P:translation"/>
    <property type="evidence" value="ECO:0007669"/>
    <property type="project" value="InterPro"/>
</dbReference>
<dbReference type="InterPro" id="IPR043140">
    <property type="entry name" value="Ribosomal_uS14_sf"/>
</dbReference>
<keyword evidence="2" id="KW-0699">rRNA-binding</keyword>
<accession>A0A1G2JNH4</accession>
<dbReference type="GO" id="GO:0046872">
    <property type="term" value="F:metal ion binding"/>
    <property type="evidence" value="ECO:0007669"/>
    <property type="project" value="UniProtKB-KW"/>
</dbReference>
<dbReference type="GO" id="GO:0003735">
    <property type="term" value="F:structural constituent of ribosome"/>
    <property type="evidence" value="ECO:0007669"/>
    <property type="project" value="InterPro"/>
</dbReference>
<proteinExistence type="predicted"/>
<keyword evidence="3" id="KW-0862">Zinc</keyword>
<comment type="caution">
    <text evidence="8">The sequence shown here is derived from an EMBL/GenBank/DDBJ whole genome shotgun (WGS) entry which is preliminary data.</text>
</comment>
<dbReference type="InterPro" id="IPR001209">
    <property type="entry name" value="Ribosomal_uS14"/>
</dbReference>
<dbReference type="Proteomes" id="UP000178935">
    <property type="component" value="Unassembled WGS sequence"/>
</dbReference>
<evidence type="ECO:0000256" key="2">
    <source>
        <dbReference type="ARBA" id="ARBA00022730"/>
    </source>
</evidence>
<keyword evidence="6" id="KW-0687">Ribonucleoprotein</keyword>